<feature type="compositionally biased region" description="Polar residues" evidence="1">
    <location>
        <begin position="117"/>
        <end position="134"/>
    </location>
</feature>
<feature type="compositionally biased region" description="Low complexity" evidence="1">
    <location>
        <begin position="255"/>
        <end position="289"/>
    </location>
</feature>
<evidence type="ECO:0000256" key="2">
    <source>
        <dbReference type="SAM" id="SignalP"/>
    </source>
</evidence>
<proteinExistence type="predicted"/>
<evidence type="ECO:0000256" key="1">
    <source>
        <dbReference type="SAM" id="MobiDB-lite"/>
    </source>
</evidence>
<feature type="chain" id="PRO_5007294041" evidence="2">
    <location>
        <begin position="20"/>
        <end position="328"/>
    </location>
</feature>
<dbReference type="AlphaFoldDB" id="A0A137NSJ7"/>
<feature type="compositionally biased region" description="Polar residues" evidence="1">
    <location>
        <begin position="317"/>
        <end position="328"/>
    </location>
</feature>
<feature type="region of interest" description="Disordered" evidence="1">
    <location>
        <begin position="307"/>
        <end position="328"/>
    </location>
</feature>
<keyword evidence="4" id="KW-1185">Reference proteome</keyword>
<keyword evidence="2" id="KW-0732">Signal</keyword>
<feature type="signal peptide" evidence="2">
    <location>
        <begin position="1"/>
        <end position="19"/>
    </location>
</feature>
<evidence type="ECO:0000313" key="3">
    <source>
        <dbReference type="EMBL" id="KXN65676.1"/>
    </source>
</evidence>
<feature type="region of interest" description="Disordered" evidence="1">
    <location>
        <begin position="57"/>
        <end position="79"/>
    </location>
</feature>
<gene>
    <name evidence="3" type="ORF">CONCODRAFT_12668</name>
</gene>
<feature type="compositionally biased region" description="Gly residues" evidence="1">
    <location>
        <begin position="62"/>
        <end position="79"/>
    </location>
</feature>
<dbReference type="Proteomes" id="UP000070444">
    <property type="component" value="Unassembled WGS sequence"/>
</dbReference>
<feature type="region of interest" description="Disordered" evidence="1">
    <location>
        <begin position="117"/>
        <end position="146"/>
    </location>
</feature>
<name>A0A137NSJ7_CONC2</name>
<dbReference type="EMBL" id="KQ964833">
    <property type="protein sequence ID" value="KXN65676.1"/>
    <property type="molecule type" value="Genomic_DNA"/>
</dbReference>
<protein>
    <submittedName>
        <fullName evidence="3">Uncharacterized protein</fullName>
    </submittedName>
</protein>
<sequence length="328" mass="33922">MKVYSFLLGLLLIIKSCTGTVIELSAVQAEILTEPNSANGTSAGGLPSLMHPQIMLSVPHSNGGGSGGNNTEGGNGTTGNGVLQLGSMPNLEKMIEQINSAVQSDISALSNSSSQVTPTSITVAAQPTTTANATSSEKKKSEGSKLHSNALDKLGLLSLGVGIIVGYTTASANDNNNNNESIRLHVAALKDQATNLVNQINLMIDSHLNLLPTSTTAYFSTEPSVTFLVRPQITSLANSDDNDSMSATPANSADTNLPTPTSFSSTSANSNTQTFNSLPSSTSTTSQLPTSTLSTIDLFPLNTPASTSRRFSIGQDKGNNTAKSETLV</sequence>
<feature type="compositionally biased region" description="Basic and acidic residues" evidence="1">
    <location>
        <begin position="136"/>
        <end position="145"/>
    </location>
</feature>
<feature type="compositionally biased region" description="Polar residues" evidence="1">
    <location>
        <begin position="238"/>
        <end position="254"/>
    </location>
</feature>
<feature type="region of interest" description="Disordered" evidence="1">
    <location>
        <begin position="238"/>
        <end position="289"/>
    </location>
</feature>
<organism evidence="3 4">
    <name type="scientific">Conidiobolus coronatus (strain ATCC 28846 / CBS 209.66 / NRRL 28638)</name>
    <name type="common">Delacroixia coronata</name>
    <dbReference type="NCBI Taxonomy" id="796925"/>
    <lineage>
        <taxon>Eukaryota</taxon>
        <taxon>Fungi</taxon>
        <taxon>Fungi incertae sedis</taxon>
        <taxon>Zoopagomycota</taxon>
        <taxon>Entomophthoromycotina</taxon>
        <taxon>Entomophthoromycetes</taxon>
        <taxon>Entomophthorales</taxon>
        <taxon>Ancylistaceae</taxon>
        <taxon>Conidiobolus</taxon>
    </lineage>
</organism>
<feature type="non-terminal residue" evidence="3">
    <location>
        <position position="328"/>
    </location>
</feature>
<evidence type="ECO:0000313" key="4">
    <source>
        <dbReference type="Proteomes" id="UP000070444"/>
    </source>
</evidence>
<accession>A0A137NSJ7</accession>
<reference evidence="3 4" key="1">
    <citation type="journal article" date="2015" name="Genome Biol. Evol.">
        <title>Phylogenomic analyses indicate that early fungi evolved digesting cell walls of algal ancestors of land plants.</title>
        <authorList>
            <person name="Chang Y."/>
            <person name="Wang S."/>
            <person name="Sekimoto S."/>
            <person name="Aerts A.L."/>
            <person name="Choi C."/>
            <person name="Clum A."/>
            <person name="LaButti K.M."/>
            <person name="Lindquist E.A."/>
            <person name="Yee Ngan C."/>
            <person name="Ohm R.A."/>
            <person name="Salamov A.A."/>
            <person name="Grigoriev I.V."/>
            <person name="Spatafora J.W."/>
            <person name="Berbee M.L."/>
        </authorList>
    </citation>
    <scope>NUCLEOTIDE SEQUENCE [LARGE SCALE GENOMIC DNA]</scope>
    <source>
        <strain evidence="3 4">NRRL 28638</strain>
    </source>
</reference>